<evidence type="ECO:0000256" key="9">
    <source>
        <dbReference type="ARBA" id="ARBA00023004"/>
    </source>
</evidence>
<dbReference type="PRINTS" id="PR00415">
    <property type="entry name" value="ACONITASE"/>
</dbReference>
<dbReference type="UniPathway" id="UPA00048">
    <property type="reaction ID" value="UER00071"/>
</dbReference>
<dbReference type="HAMAP" id="MF_01026">
    <property type="entry name" value="LeuC_type1"/>
    <property type="match status" value="1"/>
</dbReference>
<evidence type="ECO:0000256" key="12">
    <source>
        <dbReference type="ARBA" id="ARBA00023304"/>
    </source>
</evidence>
<dbReference type="InterPro" id="IPR033941">
    <property type="entry name" value="IPMI_cat"/>
</dbReference>
<dbReference type="GO" id="GO:0009098">
    <property type="term" value="P:L-leucine biosynthetic process"/>
    <property type="evidence" value="ECO:0007669"/>
    <property type="project" value="UniProtKB-UniRule"/>
</dbReference>
<evidence type="ECO:0000313" key="16">
    <source>
        <dbReference type="Proteomes" id="UP000428803"/>
    </source>
</evidence>
<accession>A0A6I6L5C9</accession>
<keyword evidence="5 13" id="KW-0432">Leucine biosynthesis</keyword>
<dbReference type="GO" id="GO:0046872">
    <property type="term" value="F:metal ion binding"/>
    <property type="evidence" value="ECO:0007669"/>
    <property type="project" value="UniProtKB-KW"/>
</dbReference>
<sequence>MQARTLSEKIWEAHRIRDVDTSTLLYIDRHFVFEVTSPQAFESLRDAGRQVRRPDATLAVADHNIPTLEGRTEMSASEDGQAQLRLLRENTTWAGISYFDMNDRRQGIVHVIGPELGLSLPGMTIACGDSHTATHGAFGSLAFGIGTSEVEHVLATQTLLIERPRTMRIIVEGALPFGVTAKDLILTVIGRIGTAGARGHILEFAGPAIKAMSMEARMTVVSMSIEAGARCGLVAPDQTTLEYLKDREYAPKGSDWDQAVAYWQTLFSDDDCQFDRELTINANEVEPTVTWGTSPEDTLPISGFVPDPADAASKNGRDAIQRSIDYMGLRSGQPISDLKIDRVFIGSCTNGRLEDLRSAAEVVKGRHVASHVRALVVPGSTAVKQQAESEGLDKIFLDAGFEWRESGCSMCVGLNADQLGWGERCAATSNRNFEGRQGAGGRTHLASPPMAAAAAIFGHFVDVRVLK</sequence>
<evidence type="ECO:0000256" key="1">
    <source>
        <dbReference type="ARBA" id="ARBA00000491"/>
    </source>
</evidence>
<name>A0A6I6L5C9_9SPHN</name>
<dbReference type="EMBL" id="CP035733">
    <property type="protein sequence ID" value="QGY79257.1"/>
    <property type="molecule type" value="Genomic_DNA"/>
</dbReference>
<organism evidence="15 16">
    <name type="scientific">Sphingorhabdus lacus</name>
    <dbReference type="NCBI Taxonomy" id="392610"/>
    <lineage>
        <taxon>Bacteria</taxon>
        <taxon>Pseudomonadati</taxon>
        <taxon>Pseudomonadota</taxon>
        <taxon>Alphaproteobacteria</taxon>
        <taxon>Sphingomonadales</taxon>
        <taxon>Sphingomonadaceae</taxon>
        <taxon>Sphingorhabdus</taxon>
    </lineage>
</organism>
<dbReference type="NCBIfam" id="NF009116">
    <property type="entry name" value="PRK12466.1"/>
    <property type="match status" value="1"/>
</dbReference>
<keyword evidence="6 13" id="KW-0004">4Fe-4S</keyword>
<dbReference type="PANTHER" id="PTHR43822:SF9">
    <property type="entry name" value="3-ISOPROPYLMALATE DEHYDRATASE"/>
    <property type="match status" value="1"/>
</dbReference>
<dbReference type="PROSITE" id="PS01244">
    <property type="entry name" value="ACONITASE_2"/>
    <property type="match status" value="1"/>
</dbReference>
<evidence type="ECO:0000259" key="14">
    <source>
        <dbReference type="Pfam" id="PF00330"/>
    </source>
</evidence>
<keyword evidence="12 13" id="KW-0100">Branched-chain amino acid biosynthesis</keyword>
<evidence type="ECO:0000256" key="4">
    <source>
        <dbReference type="ARBA" id="ARBA00011271"/>
    </source>
</evidence>
<dbReference type="GO" id="GO:0051539">
    <property type="term" value="F:4 iron, 4 sulfur cluster binding"/>
    <property type="evidence" value="ECO:0007669"/>
    <property type="project" value="UniProtKB-KW"/>
</dbReference>
<dbReference type="NCBIfam" id="TIGR00170">
    <property type="entry name" value="leuC"/>
    <property type="match status" value="1"/>
</dbReference>
<gene>
    <name evidence="13 15" type="primary">leuC</name>
    <name evidence="15" type="ORF">EUU25_00650</name>
</gene>
<dbReference type="PANTHER" id="PTHR43822">
    <property type="entry name" value="HOMOACONITASE, MITOCHONDRIAL-RELATED"/>
    <property type="match status" value="1"/>
</dbReference>
<evidence type="ECO:0000256" key="8">
    <source>
        <dbReference type="ARBA" id="ARBA00022723"/>
    </source>
</evidence>
<comment type="function">
    <text evidence="2 13">Catalyzes the isomerization between 2-isopropylmalate and 3-isopropylmalate, via the formation of 2-isopropylmaleate.</text>
</comment>
<evidence type="ECO:0000256" key="3">
    <source>
        <dbReference type="ARBA" id="ARBA00004729"/>
    </source>
</evidence>
<evidence type="ECO:0000256" key="5">
    <source>
        <dbReference type="ARBA" id="ARBA00022430"/>
    </source>
</evidence>
<proteinExistence type="inferred from homology"/>
<dbReference type="FunFam" id="3.30.499.10:FF:000007">
    <property type="entry name" value="3-isopropylmalate dehydratase large subunit"/>
    <property type="match status" value="1"/>
</dbReference>
<dbReference type="InterPro" id="IPR001030">
    <property type="entry name" value="Acoase/IPM_deHydtase_lsu_aba"/>
</dbReference>
<evidence type="ECO:0000256" key="11">
    <source>
        <dbReference type="ARBA" id="ARBA00023239"/>
    </source>
</evidence>
<evidence type="ECO:0000256" key="13">
    <source>
        <dbReference type="HAMAP-Rule" id="MF_01026"/>
    </source>
</evidence>
<keyword evidence="16" id="KW-1185">Reference proteome</keyword>
<dbReference type="PROSITE" id="PS00450">
    <property type="entry name" value="ACONITASE_1"/>
    <property type="match status" value="1"/>
</dbReference>
<reference evidence="16" key="1">
    <citation type="submission" date="2019-01" db="EMBL/GenBank/DDBJ databases">
        <title>Sphingorhabdus lacus sp.nov., isolated from an oligotrophic freshwater lake.</title>
        <authorList>
            <person name="Park M."/>
        </authorList>
    </citation>
    <scope>NUCLEOTIDE SEQUENCE [LARGE SCALE GENOMIC DNA]</scope>
    <source>
        <strain evidence="16">IMCC1753</strain>
    </source>
</reference>
<dbReference type="InterPro" id="IPR036008">
    <property type="entry name" value="Aconitase_4Fe-4S_dom"/>
</dbReference>
<keyword evidence="7 13" id="KW-0028">Amino-acid biosynthesis</keyword>
<comment type="catalytic activity">
    <reaction evidence="1 13">
        <text>(2R,3S)-3-isopropylmalate = (2S)-2-isopropylmalate</text>
        <dbReference type="Rhea" id="RHEA:32287"/>
        <dbReference type="ChEBI" id="CHEBI:1178"/>
        <dbReference type="ChEBI" id="CHEBI:35121"/>
        <dbReference type="EC" id="4.2.1.33"/>
    </reaction>
</comment>
<comment type="subunit">
    <text evidence="4 13">Heterodimer of LeuC and LeuD.</text>
</comment>
<dbReference type="SUPFAM" id="SSF53732">
    <property type="entry name" value="Aconitase iron-sulfur domain"/>
    <property type="match status" value="1"/>
</dbReference>
<dbReference type="KEGG" id="slaa:EUU25_00650"/>
<dbReference type="InterPro" id="IPR015931">
    <property type="entry name" value="Acnase/IPM_dHydase_lsu_aba_1/3"/>
</dbReference>
<comment type="pathway">
    <text evidence="3 13">Amino-acid biosynthesis; L-leucine biosynthesis; L-leucine from 3-methyl-2-oxobutanoate: step 2/4.</text>
</comment>
<keyword evidence="9 13" id="KW-0408">Iron</keyword>
<evidence type="ECO:0000256" key="7">
    <source>
        <dbReference type="ARBA" id="ARBA00022605"/>
    </source>
</evidence>
<feature type="binding site" evidence="13">
    <location>
        <position position="411"/>
    </location>
    <ligand>
        <name>[4Fe-4S] cluster</name>
        <dbReference type="ChEBI" id="CHEBI:49883"/>
    </ligand>
</feature>
<keyword evidence="11 13" id="KW-0456">Lyase</keyword>
<feature type="binding site" evidence="13">
    <location>
        <position position="408"/>
    </location>
    <ligand>
        <name>[4Fe-4S] cluster</name>
        <dbReference type="ChEBI" id="CHEBI:49883"/>
    </ligand>
</feature>
<dbReference type="RefSeq" id="WP_158897556.1">
    <property type="nucleotide sequence ID" value="NZ_CP035733.1"/>
</dbReference>
<dbReference type="InterPro" id="IPR018136">
    <property type="entry name" value="Aconitase_4Fe-4S_BS"/>
</dbReference>
<dbReference type="EC" id="4.2.1.33" evidence="13"/>
<dbReference type="OrthoDB" id="9802769at2"/>
<dbReference type="InterPro" id="IPR050067">
    <property type="entry name" value="IPM_dehydratase_rel_enz"/>
</dbReference>
<dbReference type="Pfam" id="PF00330">
    <property type="entry name" value="Aconitase"/>
    <property type="match status" value="1"/>
</dbReference>
<dbReference type="AlphaFoldDB" id="A0A6I6L5C9"/>
<dbReference type="CDD" id="cd01583">
    <property type="entry name" value="IPMI"/>
    <property type="match status" value="1"/>
</dbReference>
<keyword evidence="8 13" id="KW-0479">Metal-binding</keyword>
<comment type="cofactor">
    <cofactor evidence="13">
        <name>[4Fe-4S] cluster</name>
        <dbReference type="ChEBI" id="CHEBI:49883"/>
    </cofactor>
    <text evidence="13">Binds 1 [4Fe-4S] cluster per subunit.</text>
</comment>
<dbReference type="Gene3D" id="3.30.499.10">
    <property type="entry name" value="Aconitase, domain 3"/>
    <property type="match status" value="2"/>
</dbReference>
<evidence type="ECO:0000256" key="2">
    <source>
        <dbReference type="ARBA" id="ARBA00002695"/>
    </source>
</evidence>
<protein>
    <recommendedName>
        <fullName evidence="13">3-isopropylmalate dehydratase large subunit</fullName>
        <ecNumber evidence="13">4.2.1.33</ecNumber>
    </recommendedName>
    <alternativeName>
        <fullName evidence="13">Alpha-IPM isomerase</fullName>
        <shortName evidence="13">IPMI</shortName>
    </alternativeName>
    <alternativeName>
        <fullName evidence="13">Isopropylmalate isomerase</fullName>
    </alternativeName>
</protein>
<keyword evidence="10 13" id="KW-0411">Iron-sulfur</keyword>
<dbReference type="NCBIfam" id="NF004016">
    <property type="entry name" value="PRK05478.1"/>
    <property type="match status" value="1"/>
</dbReference>
<comment type="similarity">
    <text evidence="13">Belongs to the aconitase/IPM isomerase family. LeuC type 1 subfamily.</text>
</comment>
<evidence type="ECO:0000313" key="15">
    <source>
        <dbReference type="EMBL" id="QGY79257.1"/>
    </source>
</evidence>
<dbReference type="InterPro" id="IPR004430">
    <property type="entry name" value="3-IsopropMal_deHydase_lsu"/>
</dbReference>
<feature type="domain" description="Aconitase/3-isopropylmalate dehydratase large subunit alpha/beta/alpha" evidence="14">
    <location>
        <begin position="8"/>
        <end position="458"/>
    </location>
</feature>
<evidence type="ECO:0000256" key="6">
    <source>
        <dbReference type="ARBA" id="ARBA00022485"/>
    </source>
</evidence>
<dbReference type="GO" id="GO:0003861">
    <property type="term" value="F:3-isopropylmalate dehydratase activity"/>
    <property type="evidence" value="ECO:0007669"/>
    <property type="project" value="UniProtKB-UniRule"/>
</dbReference>
<evidence type="ECO:0000256" key="10">
    <source>
        <dbReference type="ARBA" id="ARBA00023014"/>
    </source>
</evidence>
<feature type="binding site" evidence="13">
    <location>
        <position position="348"/>
    </location>
    <ligand>
        <name>[4Fe-4S] cluster</name>
        <dbReference type="ChEBI" id="CHEBI:49883"/>
    </ligand>
</feature>
<dbReference type="Proteomes" id="UP000428803">
    <property type="component" value="Chromosome"/>
</dbReference>